<evidence type="ECO:0000256" key="9">
    <source>
        <dbReference type="ARBA" id="ARBA00023157"/>
    </source>
</evidence>
<evidence type="ECO:0000256" key="14">
    <source>
        <dbReference type="SAM" id="Phobius"/>
    </source>
</evidence>
<evidence type="ECO:0000256" key="4">
    <source>
        <dbReference type="ARBA" id="ARBA00022679"/>
    </source>
</evidence>
<keyword evidence="14" id="KW-0812">Transmembrane</keyword>
<dbReference type="InterPro" id="IPR001245">
    <property type="entry name" value="Ser-Thr/Tyr_kinase_cat_dom"/>
</dbReference>
<keyword evidence="5" id="KW-0732">Signal</keyword>
<evidence type="ECO:0000256" key="8">
    <source>
        <dbReference type="ARBA" id="ARBA00022840"/>
    </source>
</evidence>
<dbReference type="PANTHER" id="PTHR27002:SF1069">
    <property type="entry name" value="NON-SPECIFIC SERINE_THREONINE PROTEIN KINASE"/>
    <property type="match status" value="1"/>
</dbReference>
<dbReference type="FunFam" id="1.10.510.10:FF:001722">
    <property type="entry name" value="G-type lectin S-receptor-like serine/threonine-protein kinase B120"/>
    <property type="match status" value="1"/>
</dbReference>
<keyword evidence="2" id="KW-0723">Serine/threonine-protein kinase</keyword>
<keyword evidence="7" id="KW-0418">Kinase</keyword>
<organism evidence="17 18">
    <name type="scientific">Arachis hypogaea</name>
    <name type="common">Peanut</name>
    <dbReference type="NCBI Taxonomy" id="3818"/>
    <lineage>
        <taxon>Eukaryota</taxon>
        <taxon>Viridiplantae</taxon>
        <taxon>Streptophyta</taxon>
        <taxon>Embryophyta</taxon>
        <taxon>Tracheophyta</taxon>
        <taxon>Spermatophyta</taxon>
        <taxon>Magnoliopsida</taxon>
        <taxon>eudicotyledons</taxon>
        <taxon>Gunneridae</taxon>
        <taxon>Pentapetalae</taxon>
        <taxon>rosids</taxon>
        <taxon>fabids</taxon>
        <taxon>Fabales</taxon>
        <taxon>Fabaceae</taxon>
        <taxon>Papilionoideae</taxon>
        <taxon>50 kb inversion clade</taxon>
        <taxon>dalbergioids sensu lato</taxon>
        <taxon>Dalbergieae</taxon>
        <taxon>Pterocarpus clade</taxon>
        <taxon>Arachis</taxon>
    </lineage>
</organism>
<evidence type="ECO:0000256" key="13">
    <source>
        <dbReference type="ARBA" id="ARBA00048679"/>
    </source>
</evidence>
<feature type="transmembrane region" description="Helical" evidence="14">
    <location>
        <begin position="115"/>
        <end position="136"/>
    </location>
</feature>
<dbReference type="Pfam" id="PF08276">
    <property type="entry name" value="PAN_2"/>
    <property type="match status" value="1"/>
</dbReference>
<keyword evidence="14" id="KW-1133">Transmembrane helix</keyword>
<dbReference type="AlphaFoldDB" id="A0A445DZ08"/>
<keyword evidence="18" id="KW-1185">Reference proteome</keyword>
<sequence>MECVTLVYGCVRKTASKCDTTDGFSKYINMKLPDTSSSWFDKTMNLEECQRLCLKNCSCTAYANLDIRNGGTGCLLWFNHLVDMRQFNQRGQDLFIKVPSSELANEHGNMKKKNVAIVVAGVIIFGLIICAGIVLIKYPGLARNIWKNKQRQVDVDLPIFDFSVLAKATDNFSSNKKLGEGGFGPVYKGTLINGQELAVKRLSKKSGQGSEEFKNEVALIAKLQHRNLVKLLGCCIQGGEKILIYEFMPNKSLDHVVFGDQVEANTNKVAGTYGYMSPEYAVHGQFSEKSDVFSYGVIVLELLSGKRNRDFSDSENYHNLLGHAWRLWTEEKPLELLDEVLRENCNPSEVIRCIQVGLLCVQQRPEDRPNMSLVVLMLNGEKMLPKPNFPGFYIDRGVQLQADSSLPNNTLFSANQISITILEAR</sequence>
<evidence type="ECO:0000259" key="16">
    <source>
        <dbReference type="PROSITE" id="PS50948"/>
    </source>
</evidence>
<keyword evidence="6" id="KW-0547">Nucleotide-binding</keyword>
<evidence type="ECO:0000256" key="5">
    <source>
        <dbReference type="ARBA" id="ARBA00022729"/>
    </source>
</evidence>
<evidence type="ECO:0000256" key="12">
    <source>
        <dbReference type="ARBA" id="ARBA00047899"/>
    </source>
</evidence>
<comment type="caution">
    <text evidence="17">The sequence shown here is derived from an EMBL/GenBank/DDBJ whole genome shotgun (WGS) entry which is preliminary data.</text>
</comment>
<evidence type="ECO:0000256" key="6">
    <source>
        <dbReference type="ARBA" id="ARBA00022741"/>
    </source>
</evidence>
<feature type="domain" description="Protein kinase" evidence="15">
    <location>
        <begin position="172"/>
        <end position="425"/>
    </location>
</feature>
<proteinExistence type="predicted"/>
<dbReference type="GO" id="GO:0005524">
    <property type="term" value="F:ATP binding"/>
    <property type="evidence" value="ECO:0007669"/>
    <property type="project" value="UniProtKB-KW"/>
</dbReference>
<dbReference type="GO" id="GO:0004674">
    <property type="term" value="F:protein serine/threonine kinase activity"/>
    <property type="evidence" value="ECO:0007669"/>
    <property type="project" value="UniProtKB-KW"/>
</dbReference>
<comment type="catalytic activity">
    <reaction evidence="13">
        <text>L-seryl-[protein] + ATP = O-phospho-L-seryl-[protein] + ADP + H(+)</text>
        <dbReference type="Rhea" id="RHEA:17989"/>
        <dbReference type="Rhea" id="RHEA-COMP:9863"/>
        <dbReference type="Rhea" id="RHEA-COMP:11604"/>
        <dbReference type="ChEBI" id="CHEBI:15378"/>
        <dbReference type="ChEBI" id="CHEBI:29999"/>
        <dbReference type="ChEBI" id="CHEBI:30616"/>
        <dbReference type="ChEBI" id="CHEBI:83421"/>
        <dbReference type="ChEBI" id="CHEBI:456216"/>
        <dbReference type="EC" id="2.7.11.1"/>
    </reaction>
</comment>
<reference evidence="17 18" key="1">
    <citation type="submission" date="2019-01" db="EMBL/GenBank/DDBJ databases">
        <title>Sequencing of cultivated peanut Arachis hypogaea provides insights into genome evolution and oil improvement.</title>
        <authorList>
            <person name="Chen X."/>
        </authorList>
    </citation>
    <scope>NUCLEOTIDE SEQUENCE [LARGE SCALE GENOMIC DNA]</scope>
    <source>
        <strain evidence="18">cv. Fuhuasheng</strain>
        <tissue evidence="17">Leaves</tissue>
    </source>
</reference>
<dbReference type="FunFam" id="3.50.4.10:FF:000002">
    <property type="entry name" value="G-type lectin S-receptor-like serine/threonine-protein kinase"/>
    <property type="match status" value="1"/>
</dbReference>
<dbReference type="Pfam" id="PF07714">
    <property type="entry name" value="PK_Tyr_Ser-Thr"/>
    <property type="match status" value="2"/>
</dbReference>
<dbReference type="InterPro" id="IPR000719">
    <property type="entry name" value="Prot_kinase_dom"/>
</dbReference>
<dbReference type="CDD" id="cd01098">
    <property type="entry name" value="PAN_AP_plant"/>
    <property type="match status" value="1"/>
</dbReference>
<evidence type="ECO:0000256" key="1">
    <source>
        <dbReference type="ARBA" id="ARBA00012513"/>
    </source>
</evidence>
<feature type="domain" description="Apple" evidence="16">
    <location>
        <begin position="18"/>
        <end position="99"/>
    </location>
</feature>
<dbReference type="InterPro" id="IPR003609">
    <property type="entry name" value="Pan_app"/>
</dbReference>
<keyword evidence="3" id="KW-0597">Phosphoprotein</keyword>
<keyword evidence="14" id="KW-0472">Membrane</keyword>
<dbReference type="PANTHER" id="PTHR27002">
    <property type="entry name" value="RECEPTOR-LIKE SERINE/THREONINE-PROTEIN KINASE SD1-8"/>
    <property type="match status" value="1"/>
</dbReference>
<evidence type="ECO:0000256" key="11">
    <source>
        <dbReference type="ARBA" id="ARBA00023180"/>
    </source>
</evidence>
<dbReference type="FunFam" id="3.30.200.20:FF:000195">
    <property type="entry name" value="G-type lectin S-receptor-like serine/threonine-protein kinase"/>
    <property type="match status" value="1"/>
</dbReference>
<dbReference type="InterPro" id="IPR011009">
    <property type="entry name" value="Kinase-like_dom_sf"/>
</dbReference>
<evidence type="ECO:0000259" key="15">
    <source>
        <dbReference type="PROSITE" id="PS50011"/>
    </source>
</evidence>
<keyword evidence="10" id="KW-0675">Receptor</keyword>
<dbReference type="EC" id="2.7.11.1" evidence="1"/>
<evidence type="ECO:0000256" key="2">
    <source>
        <dbReference type="ARBA" id="ARBA00022527"/>
    </source>
</evidence>
<dbReference type="Gene3D" id="3.30.200.20">
    <property type="entry name" value="Phosphorylase Kinase, domain 1"/>
    <property type="match status" value="1"/>
</dbReference>
<name>A0A445DZ08_ARAHY</name>
<dbReference type="SUPFAM" id="SSF56112">
    <property type="entry name" value="Protein kinase-like (PK-like)"/>
    <property type="match status" value="1"/>
</dbReference>
<protein>
    <recommendedName>
        <fullName evidence="1">non-specific serine/threonine protein kinase</fullName>
        <ecNumber evidence="1">2.7.11.1</ecNumber>
    </recommendedName>
</protein>
<evidence type="ECO:0000256" key="7">
    <source>
        <dbReference type="ARBA" id="ARBA00022777"/>
    </source>
</evidence>
<evidence type="ECO:0000256" key="10">
    <source>
        <dbReference type="ARBA" id="ARBA00023170"/>
    </source>
</evidence>
<dbReference type="GO" id="GO:0005886">
    <property type="term" value="C:plasma membrane"/>
    <property type="evidence" value="ECO:0007669"/>
    <property type="project" value="TreeGrafter"/>
</dbReference>
<dbReference type="PROSITE" id="PS50011">
    <property type="entry name" value="PROTEIN_KINASE_DOM"/>
    <property type="match status" value="1"/>
</dbReference>
<evidence type="ECO:0000313" key="17">
    <source>
        <dbReference type="EMBL" id="RYR68387.1"/>
    </source>
</evidence>
<dbReference type="Gene3D" id="1.10.510.10">
    <property type="entry name" value="Transferase(Phosphotransferase) domain 1"/>
    <property type="match status" value="1"/>
</dbReference>
<evidence type="ECO:0000256" key="3">
    <source>
        <dbReference type="ARBA" id="ARBA00022553"/>
    </source>
</evidence>
<dbReference type="SMART" id="SM00473">
    <property type="entry name" value="PAN_AP"/>
    <property type="match status" value="1"/>
</dbReference>
<dbReference type="EMBL" id="SDMP01000003">
    <property type="protein sequence ID" value="RYR68387.1"/>
    <property type="molecule type" value="Genomic_DNA"/>
</dbReference>
<dbReference type="Proteomes" id="UP000289738">
    <property type="component" value="Chromosome A03"/>
</dbReference>
<keyword evidence="4" id="KW-0808">Transferase</keyword>
<evidence type="ECO:0000313" key="18">
    <source>
        <dbReference type="Proteomes" id="UP000289738"/>
    </source>
</evidence>
<gene>
    <name evidence="17" type="ORF">Ahy_A03g014879</name>
</gene>
<keyword evidence="8" id="KW-0067">ATP-binding</keyword>
<keyword evidence="9" id="KW-1015">Disulfide bond</keyword>
<keyword evidence="11" id="KW-0325">Glycoprotein</keyword>
<dbReference type="PROSITE" id="PS50948">
    <property type="entry name" value="PAN"/>
    <property type="match status" value="1"/>
</dbReference>
<dbReference type="Gene3D" id="3.50.4.10">
    <property type="entry name" value="Hepatocyte Growth Factor"/>
    <property type="match status" value="1"/>
</dbReference>
<accession>A0A445DZ08</accession>
<comment type="catalytic activity">
    <reaction evidence="12">
        <text>L-threonyl-[protein] + ATP = O-phospho-L-threonyl-[protein] + ADP + H(+)</text>
        <dbReference type="Rhea" id="RHEA:46608"/>
        <dbReference type="Rhea" id="RHEA-COMP:11060"/>
        <dbReference type="Rhea" id="RHEA-COMP:11605"/>
        <dbReference type="ChEBI" id="CHEBI:15378"/>
        <dbReference type="ChEBI" id="CHEBI:30013"/>
        <dbReference type="ChEBI" id="CHEBI:30616"/>
        <dbReference type="ChEBI" id="CHEBI:61977"/>
        <dbReference type="ChEBI" id="CHEBI:456216"/>
        <dbReference type="EC" id="2.7.11.1"/>
    </reaction>
</comment>